<keyword evidence="2 5" id="KW-0808">Transferase</keyword>
<dbReference type="EMBL" id="FNPE01000001">
    <property type="protein sequence ID" value="SDX87732.1"/>
    <property type="molecule type" value="Genomic_DNA"/>
</dbReference>
<evidence type="ECO:0000256" key="1">
    <source>
        <dbReference type="ARBA" id="ARBA00022603"/>
    </source>
</evidence>
<accession>A0A1H3F9T7</accession>
<protein>
    <submittedName>
        <fullName evidence="5">Methyltransferase domain-containing protein</fullName>
    </submittedName>
</protein>
<evidence type="ECO:0000313" key="6">
    <source>
        <dbReference type="Proteomes" id="UP000183417"/>
    </source>
</evidence>
<dbReference type="InterPro" id="IPR029063">
    <property type="entry name" value="SAM-dependent_MTases_sf"/>
</dbReference>
<dbReference type="InterPro" id="IPR041698">
    <property type="entry name" value="Methyltransf_25"/>
</dbReference>
<evidence type="ECO:0000259" key="4">
    <source>
        <dbReference type="Pfam" id="PF13649"/>
    </source>
</evidence>
<dbReference type="AlphaFoldDB" id="A0A1H3F9T7"/>
<evidence type="ECO:0000256" key="3">
    <source>
        <dbReference type="ARBA" id="ARBA00022691"/>
    </source>
</evidence>
<dbReference type="Proteomes" id="UP000183417">
    <property type="component" value="Unassembled WGS sequence"/>
</dbReference>
<dbReference type="CDD" id="cd02440">
    <property type="entry name" value="AdoMet_MTases"/>
    <property type="match status" value="1"/>
</dbReference>
<sequence length="209" mass="23388">MTKGNLMKSDNIEMWNIWNSTSAPNYPHNQVIKYCLKRWPQRGDRESIKVLDLGCGNGVNTWFLAREGFRVSATDISDQGVNAARLRLLADGLSANLRAESAETINELPSSLDLVICVGVLEVVGLEVAHRIMESVHKSLKIGGEAFFLFAGEESYNLGNKTPYHLHGYSEKEVESLGKLFSRALIDKSVSTFDGQKTTHFEWKLLLEK</sequence>
<reference evidence="5 6" key="1">
    <citation type="submission" date="2016-10" db="EMBL/GenBank/DDBJ databases">
        <authorList>
            <person name="de Groot N.N."/>
        </authorList>
    </citation>
    <scope>NUCLEOTIDE SEQUENCE [LARGE SCALE GENOMIC DNA]</scope>
    <source>
        <strain evidence="5 6">LMG 24775</strain>
    </source>
</reference>
<dbReference type="Gene3D" id="3.40.50.150">
    <property type="entry name" value="Vaccinia Virus protein VP39"/>
    <property type="match status" value="1"/>
</dbReference>
<organism evidence="5 6">
    <name type="scientific">Delftia lacustris</name>
    <dbReference type="NCBI Taxonomy" id="558537"/>
    <lineage>
        <taxon>Bacteria</taxon>
        <taxon>Pseudomonadati</taxon>
        <taxon>Pseudomonadota</taxon>
        <taxon>Betaproteobacteria</taxon>
        <taxon>Burkholderiales</taxon>
        <taxon>Comamonadaceae</taxon>
        <taxon>Delftia</taxon>
    </lineage>
</organism>
<dbReference type="SUPFAM" id="SSF53335">
    <property type="entry name" value="S-adenosyl-L-methionine-dependent methyltransferases"/>
    <property type="match status" value="1"/>
</dbReference>
<dbReference type="PANTHER" id="PTHR43464">
    <property type="entry name" value="METHYLTRANSFERASE"/>
    <property type="match status" value="1"/>
</dbReference>
<keyword evidence="1 5" id="KW-0489">Methyltransferase</keyword>
<dbReference type="GO" id="GO:0008168">
    <property type="term" value="F:methyltransferase activity"/>
    <property type="evidence" value="ECO:0007669"/>
    <property type="project" value="UniProtKB-KW"/>
</dbReference>
<keyword evidence="3" id="KW-0949">S-adenosyl-L-methionine</keyword>
<dbReference type="PANTHER" id="PTHR43464:SF19">
    <property type="entry name" value="UBIQUINONE BIOSYNTHESIS O-METHYLTRANSFERASE, MITOCHONDRIAL"/>
    <property type="match status" value="1"/>
</dbReference>
<proteinExistence type="predicted"/>
<evidence type="ECO:0000313" key="5">
    <source>
        <dbReference type="EMBL" id="SDX87732.1"/>
    </source>
</evidence>
<evidence type="ECO:0000256" key="2">
    <source>
        <dbReference type="ARBA" id="ARBA00022679"/>
    </source>
</evidence>
<name>A0A1H3F9T7_9BURK</name>
<dbReference type="GO" id="GO:0032259">
    <property type="term" value="P:methylation"/>
    <property type="evidence" value="ECO:0007669"/>
    <property type="project" value="UniProtKB-KW"/>
</dbReference>
<dbReference type="Pfam" id="PF13649">
    <property type="entry name" value="Methyltransf_25"/>
    <property type="match status" value="1"/>
</dbReference>
<feature type="domain" description="Methyltransferase" evidence="4">
    <location>
        <begin position="50"/>
        <end position="144"/>
    </location>
</feature>
<gene>
    <name evidence="5" type="ORF">SAMN05421547_101567</name>
</gene>